<evidence type="ECO:0000256" key="2">
    <source>
        <dbReference type="ARBA" id="ARBA00004496"/>
    </source>
</evidence>
<dbReference type="GO" id="GO:0005737">
    <property type="term" value="C:cytoplasm"/>
    <property type="evidence" value="ECO:0007669"/>
    <property type="project" value="UniProtKB-SubCell"/>
</dbReference>
<comment type="catalytic activity">
    <reaction evidence="1 11 13">
        <text>Release of N-terminal proline from a peptide.</text>
        <dbReference type="EC" id="3.4.11.5"/>
    </reaction>
</comment>
<dbReference type="InterPro" id="IPR002410">
    <property type="entry name" value="Peptidase_S33"/>
</dbReference>
<dbReference type="PANTHER" id="PTHR43722:SF1">
    <property type="entry name" value="PROLINE IMINOPEPTIDASE"/>
    <property type="match status" value="1"/>
</dbReference>
<evidence type="ECO:0000313" key="15">
    <source>
        <dbReference type="EMBL" id="AUX48030.1"/>
    </source>
</evidence>
<dbReference type="GO" id="GO:0006508">
    <property type="term" value="P:proteolysis"/>
    <property type="evidence" value="ECO:0007669"/>
    <property type="project" value="UniProtKB-KW"/>
</dbReference>
<accession>A0A2L0F8Z2</accession>
<feature type="active site" description="Proton donor" evidence="12">
    <location>
        <position position="297"/>
    </location>
</feature>
<dbReference type="PIRSF" id="PIRSF006431">
    <property type="entry name" value="Pept_S33"/>
    <property type="match status" value="1"/>
</dbReference>
<dbReference type="NCBIfam" id="TIGR01249">
    <property type="entry name" value="pro_imino_pep_1"/>
    <property type="match status" value="1"/>
</dbReference>
<dbReference type="SUPFAM" id="SSF53474">
    <property type="entry name" value="alpha/beta-Hydrolases"/>
    <property type="match status" value="1"/>
</dbReference>
<dbReference type="OrthoDB" id="9796770at2"/>
<keyword evidence="8 11" id="KW-0645">Protease</keyword>
<name>A0A2L0F8Z2_SORCE</name>
<evidence type="ECO:0000256" key="12">
    <source>
        <dbReference type="PIRSR" id="PIRSR006431-1"/>
    </source>
</evidence>
<dbReference type="RefSeq" id="WP_104985945.1">
    <property type="nucleotide sequence ID" value="NZ_CP012673.1"/>
</dbReference>
<dbReference type="Pfam" id="PF00561">
    <property type="entry name" value="Abhydrolase_1"/>
    <property type="match status" value="1"/>
</dbReference>
<keyword evidence="6 11" id="KW-0031">Aminopeptidase</keyword>
<evidence type="ECO:0000259" key="14">
    <source>
        <dbReference type="Pfam" id="PF00561"/>
    </source>
</evidence>
<evidence type="ECO:0000256" key="10">
    <source>
        <dbReference type="ARBA" id="ARBA00029605"/>
    </source>
</evidence>
<evidence type="ECO:0000256" key="8">
    <source>
        <dbReference type="ARBA" id="ARBA00022670"/>
    </source>
</evidence>
<comment type="similarity">
    <text evidence="3 11 13">Belongs to the peptidase S33 family.</text>
</comment>
<sequence length="329" mass="36175">MGVPKRYPAIEPYDQGFLDVGHGHRVWYEVSGNPAGRPALALHGGPGSGSSPRLRRSFDPDAYRFIQLDQRSCGRSTPSAADPGTDLAANTTHHLIGDIERLREHLGIDRWLVWGGSWGVTLALAYAQRYPGRVGAMVLVSVTMTRPRDVRWLYRHAGRLFPAEWARFRAGGGGADDLVAAYDRLLNAHPDPAVRAQAALDWCAWEDAVVSLEAGWTPDPRYEDPAFRMTSARLCAHYFSHAAWLDDGELLRNAGRLAGIPGVLIHGRLDLGSPPDVPWQLAQAWPDAELHLVSTGHLGGQEMTERMMAALDRFARGATWAPRGGLRRS</sequence>
<dbReference type="GO" id="GO:0004177">
    <property type="term" value="F:aminopeptidase activity"/>
    <property type="evidence" value="ECO:0007669"/>
    <property type="project" value="UniProtKB-UniRule"/>
</dbReference>
<dbReference type="PANTHER" id="PTHR43722">
    <property type="entry name" value="PROLINE IMINOPEPTIDASE"/>
    <property type="match status" value="1"/>
</dbReference>
<keyword evidence="7 11" id="KW-0963">Cytoplasm</keyword>
<evidence type="ECO:0000256" key="5">
    <source>
        <dbReference type="ARBA" id="ARBA00021843"/>
    </source>
</evidence>
<gene>
    <name evidence="15" type="primary">pip</name>
    <name evidence="15" type="ORF">SOCE26_095560</name>
</gene>
<evidence type="ECO:0000256" key="7">
    <source>
        <dbReference type="ARBA" id="ARBA00022490"/>
    </source>
</evidence>
<proteinExistence type="inferred from homology"/>
<dbReference type="EMBL" id="CP012673">
    <property type="protein sequence ID" value="AUX48030.1"/>
    <property type="molecule type" value="Genomic_DNA"/>
</dbReference>
<evidence type="ECO:0000256" key="3">
    <source>
        <dbReference type="ARBA" id="ARBA00010088"/>
    </source>
</evidence>
<protein>
    <recommendedName>
        <fullName evidence="5 11">Proline iminopeptidase</fullName>
        <shortName evidence="11">PIP</shortName>
        <ecNumber evidence="4 11">3.4.11.5</ecNumber>
    </recommendedName>
    <alternativeName>
        <fullName evidence="10 11">Prolyl aminopeptidase</fullName>
    </alternativeName>
</protein>
<feature type="domain" description="AB hydrolase-1" evidence="14">
    <location>
        <begin position="42"/>
        <end position="298"/>
    </location>
</feature>
<dbReference type="EC" id="3.4.11.5" evidence="4 11"/>
<keyword evidence="9 11" id="KW-0378">Hydrolase</keyword>
<organism evidence="15 16">
    <name type="scientific">Sorangium cellulosum</name>
    <name type="common">Polyangium cellulosum</name>
    <dbReference type="NCBI Taxonomy" id="56"/>
    <lineage>
        <taxon>Bacteria</taxon>
        <taxon>Pseudomonadati</taxon>
        <taxon>Myxococcota</taxon>
        <taxon>Polyangia</taxon>
        <taxon>Polyangiales</taxon>
        <taxon>Polyangiaceae</taxon>
        <taxon>Sorangium</taxon>
    </lineage>
</organism>
<dbReference type="InterPro" id="IPR029058">
    <property type="entry name" value="AB_hydrolase_fold"/>
</dbReference>
<feature type="active site" evidence="12">
    <location>
        <position position="270"/>
    </location>
</feature>
<reference evidence="15 16" key="1">
    <citation type="submission" date="2015-09" db="EMBL/GenBank/DDBJ databases">
        <title>Sorangium comparison.</title>
        <authorList>
            <person name="Zaburannyi N."/>
            <person name="Bunk B."/>
            <person name="Overmann J."/>
            <person name="Mueller R."/>
        </authorList>
    </citation>
    <scope>NUCLEOTIDE SEQUENCE [LARGE SCALE GENOMIC DNA]</scope>
    <source>
        <strain evidence="15 16">So ce26</strain>
    </source>
</reference>
<feature type="active site" description="Nucleophile" evidence="12">
    <location>
        <position position="117"/>
    </location>
</feature>
<dbReference type="PRINTS" id="PR00793">
    <property type="entry name" value="PROAMNOPTASE"/>
</dbReference>
<evidence type="ECO:0000256" key="4">
    <source>
        <dbReference type="ARBA" id="ARBA00012568"/>
    </source>
</evidence>
<dbReference type="InterPro" id="IPR005944">
    <property type="entry name" value="Pro_iminopeptidase"/>
</dbReference>
<dbReference type="InterPro" id="IPR000073">
    <property type="entry name" value="AB_hydrolase_1"/>
</dbReference>
<dbReference type="AlphaFoldDB" id="A0A2L0F8Z2"/>
<evidence type="ECO:0000313" key="16">
    <source>
        <dbReference type="Proteomes" id="UP000238348"/>
    </source>
</evidence>
<evidence type="ECO:0000256" key="9">
    <source>
        <dbReference type="ARBA" id="ARBA00022801"/>
    </source>
</evidence>
<evidence type="ECO:0000256" key="1">
    <source>
        <dbReference type="ARBA" id="ARBA00001585"/>
    </source>
</evidence>
<dbReference type="Proteomes" id="UP000238348">
    <property type="component" value="Chromosome"/>
</dbReference>
<evidence type="ECO:0000256" key="6">
    <source>
        <dbReference type="ARBA" id="ARBA00022438"/>
    </source>
</evidence>
<comment type="subcellular location">
    <subcellularLocation>
        <location evidence="2 11">Cytoplasm</location>
    </subcellularLocation>
</comment>
<evidence type="ECO:0000256" key="11">
    <source>
        <dbReference type="PIRNR" id="PIRNR006431"/>
    </source>
</evidence>
<evidence type="ECO:0000256" key="13">
    <source>
        <dbReference type="RuleBase" id="RU003421"/>
    </source>
</evidence>
<dbReference type="Gene3D" id="3.40.50.1820">
    <property type="entry name" value="alpha/beta hydrolase"/>
    <property type="match status" value="1"/>
</dbReference>